<keyword evidence="4" id="KW-1185">Reference proteome</keyword>
<feature type="domain" description="Allophanate hydrolase C-terminal" evidence="2">
    <location>
        <begin position="487"/>
        <end position="609"/>
    </location>
</feature>
<name>A0A5C8PTF1_9HYPH</name>
<dbReference type="NCBIfam" id="NF006043">
    <property type="entry name" value="PRK08186.1"/>
    <property type="match status" value="1"/>
</dbReference>
<comment type="caution">
    <text evidence="3">The sequence shown here is derived from an EMBL/GenBank/DDBJ whole genome shotgun (WGS) entry which is preliminary data.</text>
</comment>
<organism evidence="3 4">
    <name type="scientific">Vineibacter terrae</name>
    <dbReference type="NCBI Taxonomy" id="2586908"/>
    <lineage>
        <taxon>Bacteria</taxon>
        <taxon>Pseudomonadati</taxon>
        <taxon>Pseudomonadota</taxon>
        <taxon>Alphaproteobacteria</taxon>
        <taxon>Hyphomicrobiales</taxon>
        <taxon>Vineibacter</taxon>
    </lineage>
</organism>
<dbReference type="SUPFAM" id="SSF75304">
    <property type="entry name" value="Amidase signature (AS) enzymes"/>
    <property type="match status" value="1"/>
</dbReference>
<accession>A0A5C8PTF1</accession>
<dbReference type="InterPro" id="IPR023631">
    <property type="entry name" value="Amidase_dom"/>
</dbReference>
<feature type="domain" description="Amidase" evidence="1">
    <location>
        <begin position="44"/>
        <end position="449"/>
    </location>
</feature>
<dbReference type="InterPro" id="IPR014085">
    <property type="entry name" value="Allophanate_hydrolase"/>
</dbReference>
<dbReference type="PANTHER" id="PTHR11895:SF169">
    <property type="entry name" value="GLUTAMYL-TRNA(GLN) AMIDOTRANSFERASE"/>
    <property type="match status" value="1"/>
</dbReference>
<dbReference type="InterPro" id="IPR036928">
    <property type="entry name" value="AS_sf"/>
</dbReference>
<dbReference type="AlphaFoldDB" id="A0A5C8PTF1"/>
<dbReference type="NCBIfam" id="TIGR02713">
    <property type="entry name" value="allophanate_hyd"/>
    <property type="match status" value="1"/>
</dbReference>
<dbReference type="OrthoDB" id="7245165at2"/>
<dbReference type="Gene3D" id="3.90.1300.10">
    <property type="entry name" value="Amidase signature (AS) domain"/>
    <property type="match status" value="1"/>
</dbReference>
<protein>
    <submittedName>
        <fullName evidence="3">Allophanate hydrolase</fullName>
        <ecNumber evidence="3">3.5.1.54</ecNumber>
    </submittedName>
</protein>
<dbReference type="InterPro" id="IPR053844">
    <property type="entry name" value="AH_C"/>
</dbReference>
<dbReference type="EC" id="3.5.1.54" evidence="3"/>
<proteinExistence type="predicted"/>
<dbReference type="Proteomes" id="UP000321638">
    <property type="component" value="Unassembled WGS sequence"/>
</dbReference>
<evidence type="ECO:0000259" key="1">
    <source>
        <dbReference type="Pfam" id="PF01425"/>
    </source>
</evidence>
<dbReference type="GO" id="GO:0004039">
    <property type="term" value="F:allophanate hydrolase activity"/>
    <property type="evidence" value="ECO:0007669"/>
    <property type="project" value="UniProtKB-EC"/>
</dbReference>
<dbReference type="RefSeq" id="WP_147846025.1">
    <property type="nucleotide sequence ID" value="NZ_VDUZ01000005.1"/>
</dbReference>
<dbReference type="Gene3D" id="1.20.58.1700">
    <property type="match status" value="1"/>
</dbReference>
<dbReference type="InterPro" id="IPR000120">
    <property type="entry name" value="Amidase"/>
</dbReference>
<reference evidence="3 4" key="1">
    <citation type="submission" date="2019-06" db="EMBL/GenBank/DDBJ databases">
        <title>New taxonomy in bacterial strain CC-CFT640, isolated from vineyard.</title>
        <authorList>
            <person name="Lin S.-Y."/>
            <person name="Tsai C.-F."/>
            <person name="Young C.-C."/>
        </authorList>
    </citation>
    <scope>NUCLEOTIDE SEQUENCE [LARGE SCALE GENOMIC DNA]</scope>
    <source>
        <strain evidence="3 4">CC-CFT640</strain>
    </source>
</reference>
<dbReference type="Pfam" id="PF01425">
    <property type="entry name" value="Amidase"/>
    <property type="match status" value="1"/>
</dbReference>
<dbReference type="EMBL" id="VDUZ01000005">
    <property type="protein sequence ID" value="TXL79518.1"/>
    <property type="molecule type" value="Genomic_DNA"/>
</dbReference>
<gene>
    <name evidence="3" type="primary">atzF</name>
    <name evidence="3" type="ORF">FHP25_06125</name>
</gene>
<keyword evidence="3" id="KW-0378">Hydrolase</keyword>
<evidence type="ECO:0000313" key="3">
    <source>
        <dbReference type="EMBL" id="TXL79518.1"/>
    </source>
</evidence>
<evidence type="ECO:0000313" key="4">
    <source>
        <dbReference type="Proteomes" id="UP000321638"/>
    </source>
</evidence>
<dbReference type="Pfam" id="PF21986">
    <property type="entry name" value="AH_C"/>
    <property type="match status" value="1"/>
</dbReference>
<evidence type="ECO:0000259" key="2">
    <source>
        <dbReference type="Pfam" id="PF21986"/>
    </source>
</evidence>
<sequence>MSKNGAVDSLDLTRLRADYRAGHRTPSMVIDMLLQRLAARGDDGVWISRVPDDALRRQASALEERLRADPGVLDRETLFGVPFAIKDNIDLAGLPTTAACPAFAYTPSRSAIAVERLCAAGAIPVGKTNLDQFATGLVGVRSPYGVARNPFDAAYIPGGSSSGSAVAVAAGLVTFALGTDTAGSGRVPAGFNNIVGLKPSIGLIPASGVVPACRSLDVVSIFALTVGDSLAVLAAAMGFDSDDIYARCAPAGYTASLSAAPPAPRIAVPRPDQRQFFGDAQAERLFDVALARLASLGATLVEIDYAPLAEAAAVLYSPTGVAERTAALDDFLVRQPDALHPITRQIVESGRSAHAVDVYKARDRLRALRRHAEALFADTDMLVVPTSGTIYRIDDVLADPVQLNSNLGHYTNFVNQLDLSALAVPGGFRDDGMPAGITLIAPAFREPQLAAVGHAFHVASSVTLGATGVAMPDITPPASNPAWPTLDIVVLGAHMRGLPLNRDLAALGGRYVSECRTAPLYRLFRLPGGAVARPGMVRVAEDGAAIAGEVWRLPAESVAALLAGIPQPLGLGDVVLSDGRRLKGFLCEAVATAQAEDITRFGGWRAWLAAQE</sequence>
<dbReference type="PANTHER" id="PTHR11895">
    <property type="entry name" value="TRANSAMIDASE"/>
    <property type="match status" value="1"/>
</dbReference>
<dbReference type="Gene3D" id="3.10.490.10">
    <property type="entry name" value="Gamma-glutamyl cyclotransferase-like"/>
    <property type="match status" value="1"/>
</dbReference>